<keyword evidence="6 8" id="KW-1133">Transmembrane helix</keyword>
<dbReference type="PANTHER" id="PTHR31686">
    <property type="match status" value="1"/>
</dbReference>
<feature type="transmembrane region" description="Helical" evidence="8">
    <location>
        <begin position="385"/>
        <end position="407"/>
    </location>
</feature>
<evidence type="ECO:0000256" key="2">
    <source>
        <dbReference type="ARBA" id="ARBA00008566"/>
    </source>
</evidence>
<sequence length="428" mass="48389">MLKIAPALMRRYIDGFSPFWFVTVMGTGISSDILHSFPYEAYWLRICSYIMFAIACLLFLTLLAICIANLVTTVKRNSLTAYCEKFFLDSTHNVFWGTFPMGLITILNFIFQLCSRELKGTISADRLIRTIYVLWWFDLVVSLGTAWGVTFLIWKSFHGADCSPHDCIQTKVMREKLQSVLLLPIVPLVVVCSSGSLFVMSDLFTKNMTRNIQLVTLVIIAMVWLHALLLVVFITTIYFWNLYVNKIPKITAIFSMFLVIGPLGQGSFGILLLTDDVKLYTEQYYRLDLSDFDSRVIQVAVTWSFKVAGVVLSLMLISTGIFFTIITLMSIASYVHSKDSDIKIHKFHKGWWAMTFPLGTMALGTNEFYKQYNPYVPLSAFRVVSAIYSVLCIGSTITCLIGTLYIAKQTAHDESNKIKSSASSACCK</sequence>
<feature type="transmembrane region" description="Helical" evidence="8">
    <location>
        <begin position="212"/>
        <end position="240"/>
    </location>
</feature>
<evidence type="ECO:0000256" key="4">
    <source>
        <dbReference type="ARBA" id="ARBA00022475"/>
    </source>
</evidence>
<keyword evidence="7 8" id="KW-0472">Membrane</keyword>
<evidence type="ECO:0000256" key="3">
    <source>
        <dbReference type="ARBA" id="ARBA00022448"/>
    </source>
</evidence>
<keyword evidence="3" id="KW-0813">Transport</keyword>
<feature type="transmembrane region" description="Helical" evidence="8">
    <location>
        <begin position="133"/>
        <end position="154"/>
    </location>
</feature>
<keyword evidence="5 8" id="KW-0812">Transmembrane</keyword>
<dbReference type="OMA" id="LGPNWYA"/>
<dbReference type="Gene3D" id="1.50.10.150">
    <property type="entry name" value="Voltage-dependent anion channel"/>
    <property type="match status" value="1"/>
</dbReference>
<dbReference type="EMBL" id="LT598486">
    <property type="protein sequence ID" value="SCW03630.1"/>
    <property type="molecule type" value="Genomic_DNA"/>
</dbReference>
<evidence type="ECO:0000256" key="8">
    <source>
        <dbReference type="SAM" id="Phobius"/>
    </source>
</evidence>
<dbReference type="InterPro" id="IPR038665">
    <property type="entry name" value="Voltage-dep_anion_channel_sf"/>
</dbReference>
<keyword evidence="10" id="KW-1185">Reference proteome</keyword>
<evidence type="ECO:0000256" key="6">
    <source>
        <dbReference type="ARBA" id="ARBA00022989"/>
    </source>
</evidence>
<keyword evidence="4" id="KW-1003">Cell membrane</keyword>
<evidence type="ECO:0000256" key="1">
    <source>
        <dbReference type="ARBA" id="ARBA00004651"/>
    </source>
</evidence>
<feature type="transmembrane region" description="Helical" evidence="8">
    <location>
        <begin position="93"/>
        <end position="113"/>
    </location>
</feature>
<evidence type="ECO:0000256" key="5">
    <source>
        <dbReference type="ARBA" id="ARBA00022692"/>
    </source>
</evidence>
<feature type="transmembrane region" description="Helical" evidence="8">
    <location>
        <begin position="49"/>
        <end position="72"/>
    </location>
</feature>
<evidence type="ECO:0000313" key="9">
    <source>
        <dbReference type="EMBL" id="SCW03630.1"/>
    </source>
</evidence>
<protein>
    <submittedName>
        <fullName evidence="9">LAFE_0G14708g1_1</fullName>
    </submittedName>
</protein>
<dbReference type="InterPro" id="IPR051629">
    <property type="entry name" value="Sulfite_efflux_TDT"/>
</dbReference>
<dbReference type="GO" id="GO:0005886">
    <property type="term" value="C:plasma membrane"/>
    <property type="evidence" value="ECO:0007669"/>
    <property type="project" value="UniProtKB-SubCell"/>
</dbReference>
<dbReference type="GO" id="GO:0000319">
    <property type="term" value="F:sulfite transmembrane transporter activity"/>
    <property type="evidence" value="ECO:0007669"/>
    <property type="project" value="TreeGrafter"/>
</dbReference>
<feature type="transmembrane region" description="Helical" evidence="8">
    <location>
        <begin position="12"/>
        <end position="29"/>
    </location>
</feature>
<feature type="transmembrane region" description="Helical" evidence="8">
    <location>
        <begin position="310"/>
        <end position="335"/>
    </location>
</feature>
<dbReference type="InterPro" id="IPR004695">
    <property type="entry name" value="SLAC1/Mae1/Ssu1/TehA"/>
</dbReference>
<evidence type="ECO:0000313" key="10">
    <source>
        <dbReference type="Proteomes" id="UP000190831"/>
    </source>
</evidence>
<evidence type="ECO:0000256" key="7">
    <source>
        <dbReference type="ARBA" id="ARBA00023136"/>
    </source>
</evidence>
<proteinExistence type="inferred from homology"/>
<reference evidence="9 10" key="1">
    <citation type="submission" date="2016-03" db="EMBL/GenBank/DDBJ databases">
        <authorList>
            <person name="Devillers H."/>
        </authorList>
    </citation>
    <scope>NUCLEOTIDE SEQUENCE [LARGE SCALE GENOMIC DNA]</scope>
    <source>
        <strain evidence="9">CBS 6772</strain>
    </source>
</reference>
<dbReference type="CDD" id="cd09318">
    <property type="entry name" value="TDT_SSU1"/>
    <property type="match status" value="1"/>
</dbReference>
<dbReference type="PANTHER" id="PTHR31686:SF1">
    <property type="entry name" value="SULFITE EFFLUX PUMP SSU1"/>
    <property type="match status" value="1"/>
</dbReference>
<name>A0A1G4MIC8_LACFM</name>
<dbReference type="AlphaFoldDB" id="A0A1G4MIC8"/>
<feature type="transmembrane region" description="Helical" evidence="8">
    <location>
        <begin position="180"/>
        <end position="200"/>
    </location>
</feature>
<dbReference type="Pfam" id="PF03595">
    <property type="entry name" value="SLAC1"/>
    <property type="match status" value="1"/>
</dbReference>
<comment type="subcellular location">
    <subcellularLocation>
        <location evidence="1">Cell membrane</location>
        <topology evidence="1">Multi-pass membrane protein</topology>
    </subcellularLocation>
</comment>
<feature type="transmembrane region" description="Helical" evidence="8">
    <location>
        <begin position="252"/>
        <end position="273"/>
    </location>
</feature>
<dbReference type="Proteomes" id="UP000190831">
    <property type="component" value="Chromosome G"/>
</dbReference>
<dbReference type="OrthoDB" id="1099at2759"/>
<comment type="similarity">
    <text evidence="2">Belongs to the tellurite-resistance/dicarboxylate transporter (TDT) family.</text>
</comment>
<organism evidence="9 10">
    <name type="scientific">Lachancea fermentati</name>
    <name type="common">Zygosaccharomyces fermentati</name>
    <dbReference type="NCBI Taxonomy" id="4955"/>
    <lineage>
        <taxon>Eukaryota</taxon>
        <taxon>Fungi</taxon>
        <taxon>Dikarya</taxon>
        <taxon>Ascomycota</taxon>
        <taxon>Saccharomycotina</taxon>
        <taxon>Saccharomycetes</taxon>
        <taxon>Saccharomycetales</taxon>
        <taxon>Saccharomycetaceae</taxon>
        <taxon>Lachancea</taxon>
    </lineage>
</organism>
<accession>A0A1G4MIC8</accession>
<gene>
    <name evidence="9" type="ORF">LAFE_0G14708G</name>
</gene>